<sequence>MVYRYTNLVKWAGDSQLAATAIDPHVPVKPTDEKFDWPKVKTGVGREAGLE</sequence>
<protein>
    <submittedName>
        <fullName evidence="1">Uncharacterized protein</fullName>
    </submittedName>
</protein>
<evidence type="ECO:0000313" key="1">
    <source>
        <dbReference type="EMBL" id="GAA3869322.1"/>
    </source>
</evidence>
<dbReference type="Proteomes" id="UP001399917">
    <property type="component" value="Unassembled WGS sequence"/>
</dbReference>
<reference evidence="2" key="1">
    <citation type="journal article" date="2019" name="Int. J. Syst. Evol. Microbiol.">
        <title>The Global Catalogue of Microorganisms (GCM) 10K type strain sequencing project: providing services to taxonomists for standard genome sequencing and annotation.</title>
        <authorList>
            <consortium name="The Broad Institute Genomics Platform"/>
            <consortium name="The Broad Institute Genome Sequencing Center for Infectious Disease"/>
            <person name="Wu L."/>
            <person name="Ma J."/>
        </authorList>
    </citation>
    <scope>NUCLEOTIDE SEQUENCE [LARGE SCALE GENOMIC DNA]</scope>
    <source>
        <strain evidence="2">JCM 17190</strain>
    </source>
</reference>
<organism evidence="1 2">
    <name type="scientific">Celeribacter arenosi</name>
    <dbReference type="NCBI Taxonomy" id="792649"/>
    <lineage>
        <taxon>Bacteria</taxon>
        <taxon>Pseudomonadati</taxon>
        <taxon>Pseudomonadota</taxon>
        <taxon>Alphaproteobacteria</taxon>
        <taxon>Rhodobacterales</taxon>
        <taxon>Roseobacteraceae</taxon>
        <taxon>Celeribacter</taxon>
    </lineage>
</organism>
<evidence type="ECO:0000313" key="2">
    <source>
        <dbReference type="Proteomes" id="UP001399917"/>
    </source>
</evidence>
<comment type="caution">
    <text evidence="1">The sequence shown here is derived from an EMBL/GenBank/DDBJ whole genome shotgun (WGS) entry which is preliminary data.</text>
</comment>
<gene>
    <name evidence="1" type="ORF">GCM10022404_19250</name>
</gene>
<name>A0ABP7K8E5_9RHOB</name>
<dbReference type="EMBL" id="BAABDF010000007">
    <property type="protein sequence ID" value="GAA3869322.1"/>
    <property type="molecule type" value="Genomic_DNA"/>
</dbReference>
<keyword evidence="2" id="KW-1185">Reference proteome</keyword>
<proteinExistence type="predicted"/>
<accession>A0ABP7K8E5</accession>